<evidence type="ECO:0000256" key="6">
    <source>
        <dbReference type="ARBA" id="ARBA00022679"/>
    </source>
</evidence>
<keyword evidence="6" id="KW-0808">Transferase</keyword>
<keyword evidence="12" id="KW-0902">Two-component regulatory system</keyword>
<feature type="transmembrane region" description="Helical" evidence="15">
    <location>
        <begin position="12"/>
        <end position="34"/>
    </location>
</feature>
<keyword evidence="19" id="KW-1185">Reference proteome</keyword>
<accession>A0ABQ4KMZ3</accession>
<dbReference type="InterPro" id="IPR005467">
    <property type="entry name" value="His_kinase_dom"/>
</dbReference>
<dbReference type="InterPro" id="IPR050398">
    <property type="entry name" value="HssS/ArlS-like"/>
</dbReference>
<dbReference type="Pfam" id="PF00672">
    <property type="entry name" value="HAMP"/>
    <property type="match status" value="1"/>
</dbReference>
<dbReference type="SUPFAM" id="SSF158472">
    <property type="entry name" value="HAMP domain-like"/>
    <property type="match status" value="1"/>
</dbReference>
<evidence type="ECO:0000313" key="19">
    <source>
        <dbReference type="Proteomes" id="UP000679950"/>
    </source>
</evidence>
<keyword evidence="4" id="KW-1003">Cell membrane</keyword>
<dbReference type="InterPro" id="IPR036890">
    <property type="entry name" value="HATPase_C_sf"/>
</dbReference>
<dbReference type="Gene3D" id="1.10.287.130">
    <property type="match status" value="1"/>
</dbReference>
<dbReference type="InterPro" id="IPR003594">
    <property type="entry name" value="HATPase_dom"/>
</dbReference>
<feature type="transmembrane region" description="Helical" evidence="15">
    <location>
        <begin position="165"/>
        <end position="187"/>
    </location>
</feature>
<dbReference type="SMART" id="SM00388">
    <property type="entry name" value="HisKA"/>
    <property type="match status" value="1"/>
</dbReference>
<evidence type="ECO:0000256" key="14">
    <source>
        <dbReference type="SAM" id="Coils"/>
    </source>
</evidence>
<evidence type="ECO:0000313" key="18">
    <source>
        <dbReference type="EMBL" id="GIN58727.1"/>
    </source>
</evidence>
<keyword evidence="8" id="KW-0547">Nucleotide-binding</keyword>
<dbReference type="InterPro" id="IPR003661">
    <property type="entry name" value="HisK_dim/P_dom"/>
</dbReference>
<dbReference type="Proteomes" id="UP000679950">
    <property type="component" value="Unassembled WGS sequence"/>
</dbReference>
<evidence type="ECO:0000256" key="4">
    <source>
        <dbReference type="ARBA" id="ARBA00022475"/>
    </source>
</evidence>
<evidence type="ECO:0000256" key="9">
    <source>
        <dbReference type="ARBA" id="ARBA00022777"/>
    </source>
</evidence>
<evidence type="ECO:0000256" key="7">
    <source>
        <dbReference type="ARBA" id="ARBA00022692"/>
    </source>
</evidence>
<dbReference type="SMART" id="SM00387">
    <property type="entry name" value="HATPase_c"/>
    <property type="match status" value="1"/>
</dbReference>
<evidence type="ECO:0000256" key="5">
    <source>
        <dbReference type="ARBA" id="ARBA00022553"/>
    </source>
</evidence>
<keyword evidence="9 18" id="KW-0418">Kinase</keyword>
<feature type="domain" description="Histidine kinase" evidence="16">
    <location>
        <begin position="253"/>
        <end position="469"/>
    </location>
</feature>
<comment type="catalytic activity">
    <reaction evidence="1">
        <text>ATP + protein L-histidine = ADP + protein N-phospho-L-histidine.</text>
        <dbReference type="EC" id="2.7.13.3"/>
    </reaction>
</comment>
<dbReference type="GO" id="GO:0016301">
    <property type="term" value="F:kinase activity"/>
    <property type="evidence" value="ECO:0007669"/>
    <property type="project" value="UniProtKB-KW"/>
</dbReference>
<protein>
    <recommendedName>
        <fullName evidence="3">histidine kinase</fullName>
        <ecNumber evidence="3">2.7.13.3</ecNumber>
    </recommendedName>
</protein>
<keyword evidence="10" id="KW-0067">ATP-binding</keyword>
<evidence type="ECO:0000256" key="12">
    <source>
        <dbReference type="ARBA" id="ARBA00023012"/>
    </source>
</evidence>
<dbReference type="InterPro" id="IPR036097">
    <property type="entry name" value="HisK_dim/P_sf"/>
</dbReference>
<keyword evidence="14" id="KW-0175">Coiled coil</keyword>
<proteinExistence type="predicted"/>
<dbReference type="Gene3D" id="6.10.340.10">
    <property type="match status" value="1"/>
</dbReference>
<evidence type="ECO:0000256" key="11">
    <source>
        <dbReference type="ARBA" id="ARBA00022989"/>
    </source>
</evidence>
<evidence type="ECO:0000259" key="16">
    <source>
        <dbReference type="PROSITE" id="PS50109"/>
    </source>
</evidence>
<dbReference type="Pfam" id="PF00512">
    <property type="entry name" value="HisKA"/>
    <property type="match status" value="1"/>
</dbReference>
<dbReference type="SUPFAM" id="SSF55874">
    <property type="entry name" value="ATPase domain of HSP90 chaperone/DNA topoisomerase II/histidine kinase"/>
    <property type="match status" value="1"/>
</dbReference>
<dbReference type="CDD" id="cd06225">
    <property type="entry name" value="HAMP"/>
    <property type="match status" value="1"/>
</dbReference>
<comment type="subcellular location">
    <subcellularLocation>
        <location evidence="2">Cell membrane</location>
        <topology evidence="2">Multi-pass membrane protein</topology>
    </subcellularLocation>
</comment>
<reference evidence="18 19" key="1">
    <citation type="submission" date="2021-03" db="EMBL/GenBank/DDBJ databases">
        <title>Antimicrobial resistance genes in bacteria isolated from Japanese honey, and their potential for conferring macrolide and lincosamide resistance in the American foulbrood pathogen Paenibacillus larvae.</title>
        <authorList>
            <person name="Okamoto M."/>
            <person name="Kumagai M."/>
            <person name="Kanamori H."/>
            <person name="Takamatsu D."/>
        </authorList>
    </citation>
    <scope>NUCLEOTIDE SEQUENCE [LARGE SCALE GENOMIC DNA]</scope>
    <source>
        <strain evidence="18 19">J8TS2</strain>
    </source>
</reference>
<keyword evidence="11 15" id="KW-1133">Transmembrane helix</keyword>
<feature type="domain" description="HAMP" evidence="17">
    <location>
        <begin position="186"/>
        <end position="238"/>
    </location>
</feature>
<evidence type="ECO:0000256" key="2">
    <source>
        <dbReference type="ARBA" id="ARBA00004651"/>
    </source>
</evidence>
<dbReference type="PROSITE" id="PS50109">
    <property type="entry name" value="HIS_KIN"/>
    <property type="match status" value="1"/>
</dbReference>
<keyword evidence="5" id="KW-0597">Phosphoprotein</keyword>
<dbReference type="Gene3D" id="3.30.565.10">
    <property type="entry name" value="Histidine kinase-like ATPase, C-terminal domain"/>
    <property type="match status" value="1"/>
</dbReference>
<dbReference type="CDD" id="cd00082">
    <property type="entry name" value="HisKA"/>
    <property type="match status" value="1"/>
</dbReference>
<comment type="caution">
    <text evidence="18">The sequence shown here is derived from an EMBL/GenBank/DDBJ whole genome shotgun (WGS) entry which is preliminary data.</text>
</comment>
<dbReference type="PANTHER" id="PTHR45528">
    <property type="entry name" value="SENSOR HISTIDINE KINASE CPXA"/>
    <property type="match status" value="1"/>
</dbReference>
<dbReference type="PRINTS" id="PR00344">
    <property type="entry name" value="BCTRLSENSOR"/>
</dbReference>
<evidence type="ECO:0000256" key="3">
    <source>
        <dbReference type="ARBA" id="ARBA00012438"/>
    </source>
</evidence>
<keyword evidence="13 15" id="KW-0472">Membrane</keyword>
<evidence type="ECO:0000256" key="15">
    <source>
        <dbReference type="SAM" id="Phobius"/>
    </source>
</evidence>
<dbReference type="PANTHER" id="PTHR45528:SF1">
    <property type="entry name" value="SENSOR HISTIDINE KINASE CPXA"/>
    <property type="match status" value="1"/>
</dbReference>
<dbReference type="EMBL" id="BORB01000029">
    <property type="protein sequence ID" value="GIN58727.1"/>
    <property type="molecule type" value="Genomic_DNA"/>
</dbReference>
<evidence type="ECO:0000256" key="10">
    <source>
        <dbReference type="ARBA" id="ARBA00022840"/>
    </source>
</evidence>
<organism evidence="18 19">
    <name type="scientific">Lederbergia ruris</name>
    <dbReference type="NCBI Taxonomy" id="217495"/>
    <lineage>
        <taxon>Bacteria</taxon>
        <taxon>Bacillati</taxon>
        <taxon>Bacillota</taxon>
        <taxon>Bacilli</taxon>
        <taxon>Bacillales</taxon>
        <taxon>Bacillaceae</taxon>
        <taxon>Lederbergia</taxon>
    </lineage>
</organism>
<feature type="coiled-coil region" evidence="14">
    <location>
        <begin position="226"/>
        <end position="253"/>
    </location>
</feature>
<evidence type="ECO:0000256" key="13">
    <source>
        <dbReference type="ARBA" id="ARBA00023136"/>
    </source>
</evidence>
<evidence type="ECO:0000256" key="8">
    <source>
        <dbReference type="ARBA" id="ARBA00022741"/>
    </source>
</evidence>
<dbReference type="Pfam" id="PF02518">
    <property type="entry name" value="HATPase_c"/>
    <property type="match status" value="1"/>
</dbReference>
<dbReference type="InterPro" id="IPR003660">
    <property type="entry name" value="HAMP_dom"/>
</dbReference>
<dbReference type="EC" id="2.7.13.3" evidence="3"/>
<dbReference type="CDD" id="cd00075">
    <property type="entry name" value="HATPase"/>
    <property type="match status" value="1"/>
</dbReference>
<dbReference type="SMART" id="SM00304">
    <property type="entry name" value="HAMP"/>
    <property type="match status" value="1"/>
</dbReference>
<dbReference type="SUPFAM" id="SSF47384">
    <property type="entry name" value="Homodimeric domain of signal transducing histidine kinase"/>
    <property type="match status" value="1"/>
</dbReference>
<sequence>MKIKMKYFYQQLWSHVSVIVIAILILSLLFSHFIENLIYQDKTDELTAYGKNILADLEQGYESESVLQEYGHVLAGRNIQYSLFDPSSAIIYSTGRGARIKLETEEWQKIQDGYTVVVKQDYKRFNEGVTFVLLPYFRHGQFVGGILLASPIKGSRDIISQINQYLFYTVLVAAAVALLLSWILSAFHVRRIKRLQEATSLIANGDYSVRIPSSDFDEIGELSKDFNQMVEKLEGSMEEIDRLENRRRQFMADVSHELRTPLTTIRGVIDGIRNQMIPESEKERGMLMASQETKRLIRLVNENLDYEKIRSNQIKLHKENLLLAEVMEVIRDQLEIQAEEKHNEIVLEVDQDTMIYADYDRLTQILINITKNSIQFTENGTITLRGKMEEQVTIIEIEDNGMGMDPREIERIWQRFYKAMVSRTNNPYGEFGLGLSIVKQLVQLHNGQIDVKSEKGKGTTFILKFPIEK</sequence>
<gene>
    <name evidence="18" type="primary">yclK</name>
    <name evidence="18" type="ORF">J8TS2_30460</name>
</gene>
<dbReference type="InterPro" id="IPR004358">
    <property type="entry name" value="Sig_transdc_His_kin-like_C"/>
</dbReference>
<dbReference type="PROSITE" id="PS50885">
    <property type="entry name" value="HAMP"/>
    <property type="match status" value="1"/>
</dbReference>
<name>A0ABQ4KMZ3_9BACI</name>
<evidence type="ECO:0000259" key="17">
    <source>
        <dbReference type="PROSITE" id="PS50885"/>
    </source>
</evidence>
<evidence type="ECO:0000256" key="1">
    <source>
        <dbReference type="ARBA" id="ARBA00000085"/>
    </source>
</evidence>
<keyword evidence="7 15" id="KW-0812">Transmembrane</keyword>